<keyword evidence="6" id="KW-0539">Nucleus</keyword>
<dbReference type="InterPro" id="IPR001138">
    <property type="entry name" value="Zn2Cys6_DnaBD"/>
</dbReference>
<dbReference type="CDD" id="cd00067">
    <property type="entry name" value="GAL4"/>
    <property type="match status" value="1"/>
</dbReference>
<comment type="subcellular location">
    <subcellularLocation>
        <location evidence="1">Nucleus</location>
    </subcellularLocation>
</comment>
<name>A0ABR4HZZ9_9EURO</name>
<comment type="caution">
    <text evidence="8">The sequence shown here is derived from an EMBL/GenBank/DDBJ whole genome shotgun (WGS) entry which is preliminary data.</text>
</comment>
<sequence length="519" mass="58662">MIVMSDEMVKAKAANACASCRSQKRKCDKRLPSCSRCSKVSADCNYHWLHEEQQHNYSNGRNPFGPSTTLADFLLFHIPVTSHQQWLPGTFQPLQPCRQNISSRSLDIDHFFVGVLMTTLTEQSKTLEKVLDAYFVTIQPWLPILHERSFRERIMQLSSNPQAETALLVLTLFLLSSRENQNHPNCPPPEYKGWLYQLCSYLFSFLKLVRPPSLQLVQAGLFVTVYELGSNMLEAASLSIGTCARLGYGLRLNIDSSQYLPDIMWIQAEERRRTWLGVYMLDRLTKQVSTENSLPHAVDDPCNEYHLPIDEQEWGQDVECPPMSLFQPSFSTPIDTPISYFACEAQAIRTLGHVQRLPELTDPTVFHRQVNNLDTYLIQFMECLFEQTPGNWNILCGANATVLLAATALHRARLGFEARTGSPGSTPREMNERSIFALRSIINMVTDICLRFNALDPNLRVVCVPLPAVVCIGEAACAAVWLRSLGAEGCVVAIEPLRQALEYAARSWGLAENYIQQLR</sequence>
<evidence type="ECO:0000256" key="4">
    <source>
        <dbReference type="ARBA" id="ARBA00023125"/>
    </source>
</evidence>
<dbReference type="InterPro" id="IPR036864">
    <property type="entry name" value="Zn2-C6_fun-type_DNA-bd_sf"/>
</dbReference>
<keyword evidence="2" id="KW-0479">Metal-binding</keyword>
<evidence type="ECO:0000313" key="9">
    <source>
        <dbReference type="Proteomes" id="UP001610334"/>
    </source>
</evidence>
<keyword evidence="9" id="KW-1185">Reference proteome</keyword>
<dbReference type="EMBL" id="JBFXLT010000006">
    <property type="protein sequence ID" value="KAL2820634.1"/>
    <property type="molecule type" value="Genomic_DNA"/>
</dbReference>
<dbReference type="SMART" id="SM00066">
    <property type="entry name" value="GAL4"/>
    <property type="match status" value="1"/>
</dbReference>
<evidence type="ECO:0000259" key="7">
    <source>
        <dbReference type="PROSITE" id="PS50048"/>
    </source>
</evidence>
<dbReference type="InterPro" id="IPR050815">
    <property type="entry name" value="TF_fung"/>
</dbReference>
<dbReference type="PANTHER" id="PTHR47338">
    <property type="entry name" value="ZN(II)2CYS6 TRANSCRIPTION FACTOR (EUROFUNG)-RELATED"/>
    <property type="match status" value="1"/>
</dbReference>
<gene>
    <name evidence="8" type="ORF">BJX63DRAFT_379794</name>
</gene>
<evidence type="ECO:0000256" key="5">
    <source>
        <dbReference type="ARBA" id="ARBA00023163"/>
    </source>
</evidence>
<dbReference type="Pfam" id="PF00172">
    <property type="entry name" value="Zn_clus"/>
    <property type="match status" value="1"/>
</dbReference>
<dbReference type="Pfam" id="PF04082">
    <property type="entry name" value="Fungal_trans"/>
    <property type="match status" value="1"/>
</dbReference>
<keyword evidence="5" id="KW-0804">Transcription</keyword>
<protein>
    <submittedName>
        <fullName evidence="8">Fungal-specific transcription factor domain-containing protein</fullName>
    </submittedName>
</protein>
<evidence type="ECO:0000256" key="2">
    <source>
        <dbReference type="ARBA" id="ARBA00022723"/>
    </source>
</evidence>
<dbReference type="SUPFAM" id="SSF57701">
    <property type="entry name" value="Zn2/Cys6 DNA-binding domain"/>
    <property type="match status" value="1"/>
</dbReference>
<keyword evidence="4" id="KW-0238">DNA-binding</keyword>
<evidence type="ECO:0000256" key="3">
    <source>
        <dbReference type="ARBA" id="ARBA00023015"/>
    </source>
</evidence>
<evidence type="ECO:0000256" key="1">
    <source>
        <dbReference type="ARBA" id="ARBA00004123"/>
    </source>
</evidence>
<reference evidence="8 9" key="1">
    <citation type="submission" date="2024-07" db="EMBL/GenBank/DDBJ databases">
        <title>Section-level genome sequencing and comparative genomics of Aspergillus sections Usti and Cavernicolus.</title>
        <authorList>
            <consortium name="Lawrence Berkeley National Laboratory"/>
            <person name="Nybo J.L."/>
            <person name="Vesth T.C."/>
            <person name="Theobald S."/>
            <person name="Frisvad J.C."/>
            <person name="Larsen T.O."/>
            <person name="Kjaerboelling I."/>
            <person name="Rothschild-Mancinelli K."/>
            <person name="Lyhne E.K."/>
            <person name="Kogle M.E."/>
            <person name="Barry K."/>
            <person name="Clum A."/>
            <person name="Na H."/>
            <person name="Ledsgaard L."/>
            <person name="Lin J."/>
            <person name="Lipzen A."/>
            <person name="Kuo A."/>
            <person name="Riley R."/>
            <person name="Mondo S."/>
            <person name="Labutti K."/>
            <person name="Haridas S."/>
            <person name="Pangalinan J."/>
            <person name="Salamov A.A."/>
            <person name="Simmons B.A."/>
            <person name="Magnuson J.K."/>
            <person name="Chen J."/>
            <person name="Drula E."/>
            <person name="Henrissat B."/>
            <person name="Wiebenga A."/>
            <person name="Lubbers R.J."/>
            <person name="Gomes A.C."/>
            <person name="Makela M.R."/>
            <person name="Stajich J."/>
            <person name="Grigoriev I.V."/>
            <person name="Mortensen U.H."/>
            <person name="De Vries R.P."/>
            <person name="Baker S.E."/>
            <person name="Andersen M.R."/>
        </authorList>
    </citation>
    <scope>NUCLEOTIDE SEQUENCE [LARGE SCALE GENOMIC DNA]</scope>
    <source>
        <strain evidence="8 9">CBS 588.65</strain>
    </source>
</reference>
<dbReference type="PROSITE" id="PS00463">
    <property type="entry name" value="ZN2_CY6_FUNGAL_1"/>
    <property type="match status" value="1"/>
</dbReference>
<dbReference type="Gene3D" id="4.10.240.10">
    <property type="entry name" value="Zn(2)-C6 fungal-type DNA-binding domain"/>
    <property type="match status" value="1"/>
</dbReference>
<evidence type="ECO:0000313" key="8">
    <source>
        <dbReference type="EMBL" id="KAL2820634.1"/>
    </source>
</evidence>
<dbReference type="Proteomes" id="UP001610334">
    <property type="component" value="Unassembled WGS sequence"/>
</dbReference>
<evidence type="ECO:0000256" key="6">
    <source>
        <dbReference type="ARBA" id="ARBA00023242"/>
    </source>
</evidence>
<dbReference type="InterPro" id="IPR007219">
    <property type="entry name" value="XnlR_reg_dom"/>
</dbReference>
<dbReference type="PANTHER" id="PTHR47338:SF20">
    <property type="entry name" value="ZN(II)2CYS6 TRANSCRIPTION FACTOR (EUROFUNG)"/>
    <property type="match status" value="1"/>
</dbReference>
<organism evidence="8 9">
    <name type="scientific">Aspergillus granulosus</name>
    <dbReference type="NCBI Taxonomy" id="176169"/>
    <lineage>
        <taxon>Eukaryota</taxon>
        <taxon>Fungi</taxon>
        <taxon>Dikarya</taxon>
        <taxon>Ascomycota</taxon>
        <taxon>Pezizomycotina</taxon>
        <taxon>Eurotiomycetes</taxon>
        <taxon>Eurotiomycetidae</taxon>
        <taxon>Eurotiales</taxon>
        <taxon>Aspergillaceae</taxon>
        <taxon>Aspergillus</taxon>
        <taxon>Aspergillus subgen. Nidulantes</taxon>
    </lineage>
</organism>
<feature type="domain" description="Zn(2)-C6 fungal-type" evidence="7">
    <location>
        <begin position="16"/>
        <end position="46"/>
    </location>
</feature>
<keyword evidence="3" id="KW-0805">Transcription regulation</keyword>
<accession>A0ABR4HZZ9</accession>
<dbReference type="CDD" id="cd12148">
    <property type="entry name" value="fungal_TF_MHR"/>
    <property type="match status" value="1"/>
</dbReference>
<dbReference type="PROSITE" id="PS50048">
    <property type="entry name" value="ZN2_CY6_FUNGAL_2"/>
    <property type="match status" value="1"/>
</dbReference>
<proteinExistence type="predicted"/>